<feature type="region of interest" description="Disordered" evidence="1">
    <location>
        <begin position="1"/>
        <end position="55"/>
    </location>
</feature>
<accession>A0AAV2MIP4</accession>
<gene>
    <name evidence="2" type="ORF">KC01_LOCUS39532</name>
</gene>
<protein>
    <submittedName>
        <fullName evidence="2">Uncharacterized protein</fullName>
    </submittedName>
</protein>
<evidence type="ECO:0000313" key="3">
    <source>
        <dbReference type="Proteomes" id="UP001497482"/>
    </source>
</evidence>
<evidence type="ECO:0000313" key="2">
    <source>
        <dbReference type="EMBL" id="CAL1613293.1"/>
    </source>
</evidence>
<name>A0AAV2MIP4_KNICA</name>
<feature type="compositionally biased region" description="Polar residues" evidence="1">
    <location>
        <begin position="8"/>
        <end position="17"/>
    </location>
</feature>
<organism evidence="2 3">
    <name type="scientific">Knipowitschia caucasica</name>
    <name type="common">Caucasian dwarf goby</name>
    <name type="synonym">Pomatoschistus caucasicus</name>
    <dbReference type="NCBI Taxonomy" id="637954"/>
    <lineage>
        <taxon>Eukaryota</taxon>
        <taxon>Metazoa</taxon>
        <taxon>Chordata</taxon>
        <taxon>Craniata</taxon>
        <taxon>Vertebrata</taxon>
        <taxon>Euteleostomi</taxon>
        <taxon>Actinopterygii</taxon>
        <taxon>Neopterygii</taxon>
        <taxon>Teleostei</taxon>
        <taxon>Neoteleostei</taxon>
        <taxon>Acanthomorphata</taxon>
        <taxon>Gobiaria</taxon>
        <taxon>Gobiiformes</taxon>
        <taxon>Gobioidei</taxon>
        <taxon>Gobiidae</taxon>
        <taxon>Gobiinae</taxon>
        <taxon>Knipowitschia</taxon>
    </lineage>
</organism>
<dbReference type="Proteomes" id="UP001497482">
    <property type="component" value="Chromosome 8"/>
</dbReference>
<proteinExistence type="predicted"/>
<keyword evidence="3" id="KW-1185">Reference proteome</keyword>
<evidence type="ECO:0000256" key="1">
    <source>
        <dbReference type="SAM" id="MobiDB-lite"/>
    </source>
</evidence>
<sequence>MSRDRTSETQQNHNKLNSVGAFPPSVTALSSAVGRTAHTPPSERSGCEAPGTLEINPALPEAADPQRVRTEGQLPIDSSGLLFLTTCNILS</sequence>
<dbReference type="EMBL" id="OZ035830">
    <property type="protein sequence ID" value="CAL1613293.1"/>
    <property type="molecule type" value="Genomic_DNA"/>
</dbReference>
<reference evidence="2 3" key="1">
    <citation type="submission" date="2024-04" db="EMBL/GenBank/DDBJ databases">
        <authorList>
            <person name="Waldvogel A.-M."/>
            <person name="Schoenle A."/>
        </authorList>
    </citation>
    <scope>NUCLEOTIDE SEQUENCE [LARGE SCALE GENOMIC DNA]</scope>
</reference>
<dbReference type="AlphaFoldDB" id="A0AAV2MIP4"/>